<dbReference type="HOGENOM" id="CLU_927169_0_0_6"/>
<dbReference type="Proteomes" id="UP000008186">
    <property type="component" value="Chromosome"/>
</dbReference>
<keyword evidence="2" id="KW-1185">Reference proteome</keyword>
<dbReference type="BioCyc" id="SONE211586:G1GMP-1466-MONOMER"/>
<dbReference type="RefSeq" id="WP_011071755.1">
    <property type="nucleotide sequence ID" value="NC_004347.2"/>
</dbReference>
<organism evidence="1 2">
    <name type="scientific">Shewanella oneidensis (strain ATCC 700550 / JCM 31522 / CIP 106686 / LMG 19005 / NCIMB 14063 / MR-1)</name>
    <dbReference type="NCBI Taxonomy" id="211586"/>
    <lineage>
        <taxon>Bacteria</taxon>
        <taxon>Pseudomonadati</taxon>
        <taxon>Pseudomonadota</taxon>
        <taxon>Gammaproteobacteria</taxon>
        <taxon>Alteromonadales</taxon>
        <taxon>Shewanellaceae</taxon>
        <taxon>Shewanella</taxon>
    </lineage>
</organism>
<protein>
    <recommendedName>
        <fullName evidence="3">DUF3800 domain-containing protein</fullName>
    </recommendedName>
</protein>
<dbReference type="PaxDb" id="211586-SO_1595"/>
<sequence length="300" mass="34010">MNKFYLACDESGRLGYVDKKTNKCGEISVVAGIIMDDTSFHNFANEVDLIVAKYQSVTKSSKFHITDFEPEVAASVRNAIFNLIKDFEYPLVYGAQYYSAFARIYQEQKEAEDTVIRVQKERGRTVSYPMGHIKKLSQAECFYSSYTKAACFIADLTQEPFRFRVLTDEIDNKTLENYEKQIARLHAPNVKKPLLGKRFIHSTKNLETFSVSSSLKIDSPITDLLKNSSGTISKDQAVHSIVADVIANSVNYYLEQYAAKSNFHHLNIQEAIAEHPLALQFVSLGIESTFTDKLYYHTGT</sequence>
<evidence type="ECO:0000313" key="1">
    <source>
        <dbReference type="EMBL" id="AAN54652.1"/>
    </source>
</evidence>
<dbReference type="OrthoDB" id="7582583at2"/>
<reference evidence="1 2" key="3">
    <citation type="journal article" date="2008" name="Appl. Environ. Microbiol.">
        <title>Identification of mobile elements and pseudogenes in the Shewanella oneidensis MR-1 genome.</title>
        <authorList>
            <person name="Romine M.F."/>
            <person name="Carlson T.S."/>
            <person name="Norbeck A.D."/>
            <person name="McCue L.A."/>
            <person name="Lipton M.S."/>
        </authorList>
    </citation>
    <scope>NUCLEOTIDE SEQUENCE [LARGE SCALE GENOMIC DNA]</scope>
    <source>
        <strain evidence="2">ATCC 700550 / JCM 31522 / CIP 106686 / LMG 19005 / NCIMB 14063 / MR-1</strain>
    </source>
</reference>
<name>Q8EGK6_SHEON</name>
<reference evidence="1 2" key="2">
    <citation type="journal article" date="2005" name="Proteomics">
        <title>Global detection and characterization of hypothetical proteins in Shewanella oneidensis MR-1 using LC-MS based proteomics.</title>
        <authorList>
            <person name="Elias D.A."/>
            <person name="Monroe M.E."/>
            <person name="Marshall M.J."/>
            <person name="Romine M.F."/>
            <person name="Belieav A.S."/>
            <person name="Fredrickson J.K."/>
            <person name="Anderson G.A."/>
            <person name="Smith R.D."/>
            <person name="Lipton M.S."/>
        </authorList>
    </citation>
    <scope>NUCLEOTIDE SEQUENCE [LARGE SCALE GENOMIC DNA]</scope>
    <source>
        <strain evidence="2">ATCC 700550 / JCM 31522 / CIP 106686 / LMG 19005 / NCIMB 14063 / MR-1</strain>
    </source>
</reference>
<accession>Q8EGK6</accession>
<reference evidence="1 2" key="4">
    <citation type="journal article" date="2011" name="BMC Genomics">
        <title>Genome-wide protein localization prediction strategies for gram negative bacteria.</title>
        <authorList>
            <person name="Romine M.F."/>
        </authorList>
    </citation>
    <scope>NUCLEOTIDE SEQUENCE [LARGE SCALE GENOMIC DNA]</scope>
    <source>
        <strain evidence="2">ATCC 700550 / JCM 31522 / CIP 106686 / LMG 19005 / NCIMB 14063 / MR-1</strain>
    </source>
</reference>
<proteinExistence type="predicted"/>
<gene>
    <name evidence="1" type="ordered locus">SO_1595</name>
</gene>
<dbReference type="eggNOG" id="ENOG502ZYKU">
    <property type="taxonomic scope" value="Bacteria"/>
</dbReference>
<evidence type="ECO:0000313" key="2">
    <source>
        <dbReference type="Proteomes" id="UP000008186"/>
    </source>
</evidence>
<dbReference type="EMBL" id="AE014299">
    <property type="protein sequence ID" value="AAN54652.1"/>
    <property type="molecule type" value="Genomic_DNA"/>
</dbReference>
<reference evidence="1 2" key="1">
    <citation type="journal article" date="2002" name="Nat. Biotechnol.">
        <title>Genome sequence of the dissimilatory metal ion-reducing bacterium Shewanella oneidensis.</title>
        <authorList>
            <person name="Heidelberg J.F."/>
            <person name="Paulsen I.T."/>
            <person name="Nelson K.E."/>
            <person name="Gaidos E.J."/>
            <person name="Nelson W.C."/>
            <person name="Read T.D."/>
            <person name="Eisen J.A."/>
            <person name="Seshadri R."/>
            <person name="Ward N."/>
            <person name="Methe B."/>
            <person name="Clayton R.A."/>
            <person name="Meyer T."/>
            <person name="Tsapin A."/>
            <person name="Scott J."/>
            <person name="Beanan M."/>
            <person name="Brinkac L."/>
            <person name="Daugherty S."/>
            <person name="DeBoy R.T."/>
            <person name="Dodson R.J."/>
            <person name="Durkin A.S."/>
            <person name="Haft D.H."/>
            <person name="Kolonay J.F."/>
            <person name="Madupu R."/>
            <person name="Peterson J.D."/>
            <person name="Umayam L.A."/>
            <person name="White O."/>
            <person name="Wolf A.M."/>
            <person name="Vamathevan J."/>
            <person name="Weidman J."/>
            <person name="Impraim M."/>
            <person name="Lee K."/>
            <person name="Berry K."/>
            <person name="Lee C."/>
            <person name="Mueller J."/>
            <person name="Khouri H."/>
            <person name="Gill J."/>
            <person name="Utterback T.R."/>
            <person name="McDonald L.A."/>
            <person name="Feldblyum T.V."/>
            <person name="Smith H.O."/>
            <person name="Venter J.C."/>
            <person name="Nealson K.H."/>
            <person name="Fraser C.M."/>
        </authorList>
    </citation>
    <scope>NUCLEOTIDE SEQUENCE [LARGE SCALE GENOMIC DNA]</scope>
    <source>
        <strain evidence="2">ATCC 700550 / JCM 31522 / CIP 106686 / LMG 19005 / NCIMB 14063 / MR-1</strain>
    </source>
</reference>
<dbReference type="AlphaFoldDB" id="Q8EGK6"/>
<dbReference type="KEGG" id="son:SO_1595"/>
<evidence type="ECO:0008006" key="3">
    <source>
        <dbReference type="Google" id="ProtNLM"/>
    </source>
</evidence>